<feature type="transmembrane region" description="Helical" evidence="1">
    <location>
        <begin position="47"/>
        <end position="65"/>
    </location>
</feature>
<dbReference type="Pfam" id="PF10724">
    <property type="entry name" value="DUF2516"/>
    <property type="match status" value="1"/>
</dbReference>
<keyword evidence="1" id="KW-0472">Membrane</keyword>
<evidence type="ECO:0000256" key="1">
    <source>
        <dbReference type="SAM" id="Phobius"/>
    </source>
</evidence>
<dbReference type="EMBL" id="JANDBD010000021">
    <property type="protein sequence ID" value="MCP9276887.1"/>
    <property type="molecule type" value="Genomic_DNA"/>
</dbReference>
<feature type="transmembrane region" description="Helical" evidence="1">
    <location>
        <begin position="6"/>
        <end position="27"/>
    </location>
</feature>
<accession>A0ABT1MEQ3</accession>
<gene>
    <name evidence="2" type="ORF">NM203_32380</name>
</gene>
<keyword evidence="1" id="KW-0812">Transmembrane</keyword>
<proteinExistence type="predicted"/>
<reference evidence="2 3" key="1">
    <citation type="submission" date="2022-06" db="EMBL/GenBank/DDBJ databases">
        <title>Mycolicibacterium sp. CAU 1645 isolated from seawater.</title>
        <authorList>
            <person name="Kim W."/>
        </authorList>
    </citation>
    <scope>NUCLEOTIDE SEQUENCE [LARGE SCALE GENOMIC DNA]</scope>
    <source>
        <strain evidence="2 3">CAU 1645</strain>
    </source>
</reference>
<keyword evidence="3" id="KW-1185">Reference proteome</keyword>
<name>A0ABT1MEQ3_9MYCO</name>
<keyword evidence="1" id="KW-1133">Transmembrane helix</keyword>
<dbReference type="RefSeq" id="WP_255065159.1">
    <property type="nucleotide sequence ID" value="NZ_JANDBD010000021.1"/>
</dbReference>
<organism evidence="2 3">
    <name type="scientific">Mycolicibacterium arenosum</name>
    <dbReference type="NCBI Taxonomy" id="2952157"/>
    <lineage>
        <taxon>Bacteria</taxon>
        <taxon>Bacillati</taxon>
        <taxon>Actinomycetota</taxon>
        <taxon>Actinomycetes</taxon>
        <taxon>Mycobacteriales</taxon>
        <taxon>Mycobacteriaceae</taxon>
        <taxon>Mycolicibacterium</taxon>
    </lineage>
</organism>
<dbReference type="InterPro" id="IPR019662">
    <property type="entry name" value="DUF2516"/>
</dbReference>
<comment type="caution">
    <text evidence="2">The sequence shown here is derived from an EMBL/GenBank/DDBJ whole genome shotgun (WGS) entry which is preliminary data.</text>
</comment>
<sequence>MQLESLTVYVLLAVYLLVLVLSVYSLVHGGMQRADAYTAAGKLTKNAWMGILGGAVLLTVLALLGFSGLDILFVSAAAVASGVYLTDVRPKLLDVQGKSR</sequence>
<dbReference type="Proteomes" id="UP001651690">
    <property type="component" value="Unassembled WGS sequence"/>
</dbReference>
<evidence type="ECO:0000313" key="2">
    <source>
        <dbReference type="EMBL" id="MCP9276887.1"/>
    </source>
</evidence>
<evidence type="ECO:0000313" key="3">
    <source>
        <dbReference type="Proteomes" id="UP001651690"/>
    </source>
</evidence>
<protein>
    <submittedName>
        <fullName evidence="2">DUF2516 family protein</fullName>
    </submittedName>
</protein>